<dbReference type="CDD" id="cd01831">
    <property type="entry name" value="Endoglucanase_E_like"/>
    <property type="match status" value="1"/>
</dbReference>
<dbReference type="InterPro" id="IPR052762">
    <property type="entry name" value="PCW_deacetylase/CE"/>
</dbReference>
<sequence>MRSWLLLLAVTGTMAAPRCGSGAPSVRYLGRVNPATKELTWPGTGVTFAFTGTSASIDIASFTGTNSADLIIDGGAPVLISDITTAPITTPAGLAQGNHVVELRRRSEPAYGSFTLGNITTNGRFTAPPAARSRQIDIIGDSITVGYGLDGVLPCTNTAALENNPKTYGALAADALGADYSVIAWSGKGLIRNIASGTPDTSPVMPQLYTRYGANDAADGTYPFGVGGWSPAAVVINLGTNDFSYLAWDSSGQSYAAREVIDPVAFADGMVAFVEAIRVHYPAAHFFLLNSPMLSDTYPTAADAQKTTQTKAIKDAVAQLGAKVHFVDWPTQGSDVGCDYHPNAATNAAEADVLAKAIAGVLGW</sequence>
<dbReference type="SUPFAM" id="SSF52266">
    <property type="entry name" value="SGNH hydrolase"/>
    <property type="match status" value="1"/>
</dbReference>
<dbReference type="PANTHER" id="PTHR37834">
    <property type="entry name" value="GDSL-LIKE LIPASE/ACYLHYDROLASE DOMAIN PROTEIN (AFU_ORTHOLOGUE AFUA_2G00620)"/>
    <property type="match status" value="1"/>
</dbReference>
<name>A0AAN6RTV3_9PEZI</name>
<dbReference type="Gene3D" id="2.60.120.260">
    <property type="entry name" value="Galactose-binding domain-like"/>
    <property type="match status" value="1"/>
</dbReference>
<dbReference type="Proteomes" id="UP001303889">
    <property type="component" value="Unassembled WGS sequence"/>
</dbReference>
<evidence type="ECO:0000259" key="2">
    <source>
        <dbReference type="Pfam" id="PF13472"/>
    </source>
</evidence>
<feature type="signal peptide" evidence="1">
    <location>
        <begin position="1"/>
        <end position="15"/>
    </location>
</feature>
<gene>
    <name evidence="4" type="ORF">C8A05DRAFT_33040</name>
</gene>
<evidence type="ECO:0000313" key="4">
    <source>
        <dbReference type="EMBL" id="KAK3903227.1"/>
    </source>
</evidence>
<reference evidence="4" key="1">
    <citation type="journal article" date="2023" name="Mol. Phylogenet. Evol.">
        <title>Genome-scale phylogeny and comparative genomics of the fungal order Sordariales.</title>
        <authorList>
            <person name="Hensen N."/>
            <person name="Bonometti L."/>
            <person name="Westerberg I."/>
            <person name="Brannstrom I.O."/>
            <person name="Guillou S."/>
            <person name="Cros-Aarteil S."/>
            <person name="Calhoun S."/>
            <person name="Haridas S."/>
            <person name="Kuo A."/>
            <person name="Mondo S."/>
            <person name="Pangilinan J."/>
            <person name="Riley R."/>
            <person name="LaButti K."/>
            <person name="Andreopoulos B."/>
            <person name="Lipzen A."/>
            <person name="Chen C."/>
            <person name="Yan M."/>
            <person name="Daum C."/>
            <person name="Ng V."/>
            <person name="Clum A."/>
            <person name="Steindorff A."/>
            <person name="Ohm R.A."/>
            <person name="Martin F."/>
            <person name="Silar P."/>
            <person name="Natvig D.O."/>
            <person name="Lalanne C."/>
            <person name="Gautier V."/>
            <person name="Ament-Velasquez S.L."/>
            <person name="Kruys A."/>
            <person name="Hutchinson M.I."/>
            <person name="Powell A.J."/>
            <person name="Barry K."/>
            <person name="Miller A.N."/>
            <person name="Grigoriev I.V."/>
            <person name="Debuchy R."/>
            <person name="Gladieux P."/>
            <person name="Hiltunen Thoren M."/>
            <person name="Johannesson H."/>
        </authorList>
    </citation>
    <scope>NUCLEOTIDE SEQUENCE</scope>
    <source>
        <strain evidence="4">CBS 103.79</strain>
    </source>
</reference>
<protein>
    <submittedName>
        <fullName evidence="4">Carbohydrate esterase family 2 protein</fullName>
    </submittedName>
</protein>
<feature type="chain" id="PRO_5042934156" evidence="1">
    <location>
        <begin position="16"/>
        <end position="364"/>
    </location>
</feature>
<dbReference type="EMBL" id="MU855461">
    <property type="protein sequence ID" value="KAK3903227.1"/>
    <property type="molecule type" value="Genomic_DNA"/>
</dbReference>
<dbReference type="GO" id="GO:0052689">
    <property type="term" value="F:carboxylic ester hydrolase activity"/>
    <property type="evidence" value="ECO:0007669"/>
    <property type="project" value="InterPro"/>
</dbReference>
<dbReference type="InterPro" id="IPR037461">
    <property type="entry name" value="CtCE2-like_dom"/>
</dbReference>
<dbReference type="Gene3D" id="3.40.50.1110">
    <property type="entry name" value="SGNH hydrolase"/>
    <property type="match status" value="1"/>
</dbReference>
<evidence type="ECO:0000313" key="5">
    <source>
        <dbReference type="Proteomes" id="UP001303889"/>
    </source>
</evidence>
<dbReference type="Pfam" id="PF13472">
    <property type="entry name" value="Lipase_GDSL_2"/>
    <property type="match status" value="1"/>
</dbReference>
<dbReference type="Pfam" id="PF17996">
    <property type="entry name" value="CE2_N"/>
    <property type="match status" value="1"/>
</dbReference>
<feature type="domain" description="SGNH hydrolase-type esterase" evidence="2">
    <location>
        <begin position="139"/>
        <end position="348"/>
    </location>
</feature>
<comment type="caution">
    <text evidence="4">The sequence shown here is derived from an EMBL/GenBank/DDBJ whole genome shotgun (WGS) entry which is preliminary data.</text>
</comment>
<dbReference type="AlphaFoldDB" id="A0AAN6RTV3"/>
<proteinExistence type="predicted"/>
<dbReference type="InterPro" id="IPR013830">
    <property type="entry name" value="SGNH_hydro"/>
</dbReference>
<dbReference type="InterPro" id="IPR036514">
    <property type="entry name" value="SGNH_hydro_sf"/>
</dbReference>
<keyword evidence="1" id="KW-0732">Signal</keyword>
<feature type="domain" description="Carbohydrate esterase 2 N-terminal" evidence="3">
    <location>
        <begin position="28"/>
        <end position="129"/>
    </location>
</feature>
<accession>A0AAN6RTV3</accession>
<evidence type="ECO:0000259" key="3">
    <source>
        <dbReference type="Pfam" id="PF17996"/>
    </source>
</evidence>
<keyword evidence="5" id="KW-1185">Reference proteome</keyword>
<dbReference type="InterPro" id="IPR040794">
    <property type="entry name" value="CE2_N"/>
</dbReference>
<dbReference type="PANTHER" id="PTHR37834:SF2">
    <property type="entry name" value="ESTERASE, SGNH HYDROLASE-TYPE"/>
    <property type="match status" value="1"/>
</dbReference>
<reference evidence="4" key="2">
    <citation type="submission" date="2023-05" db="EMBL/GenBank/DDBJ databases">
        <authorList>
            <consortium name="Lawrence Berkeley National Laboratory"/>
            <person name="Steindorff A."/>
            <person name="Hensen N."/>
            <person name="Bonometti L."/>
            <person name="Westerberg I."/>
            <person name="Brannstrom I.O."/>
            <person name="Guillou S."/>
            <person name="Cros-Aarteil S."/>
            <person name="Calhoun S."/>
            <person name="Haridas S."/>
            <person name="Kuo A."/>
            <person name="Mondo S."/>
            <person name="Pangilinan J."/>
            <person name="Riley R."/>
            <person name="Labutti K."/>
            <person name="Andreopoulos B."/>
            <person name="Lipzen A."/>
            <person name="Chen C."/>
            <person name="Yanf M."/>
            <person name="Daum C."/>
            <person name="Ng V."/>
            <person name="Clum A."/>
            <person name="Ohm R."/>
            <person name="Martin F."/>
            <person name="Silar P."/>
            <person name="Natvig D."/>
            <person name="Lalanne C."/>
            <person name="Gautier V."/>
            <person name="Ament-Velasquez S.L."/>
            <person name="Kruys A."/>
            <person name="Hutchinson M.I."/>
            <person name="Powell A.J."/>
            <person name="Barry K."/>
            <person name="Miller A.N."/>
            <person name="Grigoriev I.V."/>
            <person name="Debuchy R."/>
            <person name="Gladieux P."/>
            <person name="Thoren M.H."/>
            <person name="Johannesson H."/>
        </authorList>
    </citation>
    <scope>NUCLEOTIDE SEQUENCE</scope>
    <source>
        <strain evidence="4">CBS 103.79</strain>
    </source>
</reference>
<evidence type="ECO:0000256" key="1">
    <source>
        <dbReference type="SAM" id="SignalP"/>
    </source>
</evidence>
<organism evidence="4 5">
    <name type="scientific">Staphylotrichum tortipilum</name>
    <dbReference type="NCBI Taxonomy" id="2831512"/>
    <lineage>
        <taxon>Eukaryota</taxon>
        <taxon>Fungi</taxon>
        <taxon>Dikarya</taxon>
        <taxon>Ascomycota</taxon>
        <taxon>Pezizomycotina</taxon>
        <taxon>Sordariomycetes</taxon>
        <taxon>Sordariomycetidae</taxon>
        <taxon>Sordariales</taxon>
        <taxon>Chaetomiaceae</taxon>
        <taxon>Staphylotrichum</taxon>
    </lineage>
</organism>